<dbReference type="STRING" id="1817867.A3F83_16400"/>
<dbReference type="InterPro" id="IPR025480">
    <property type="entry name" value="DUF4330"/>
</dbReference>
<dbReference type="Proteomes" id="UP000179129">
    <property type="component" value="Unassembled WGS sequence"/>
</dbReference>
<dbReference type="EMBL" id="MFIX01000219">
    <property type="protein sequence ID" value="OGG01218.1"/>
    <property type="molecule type" value="Genomic_DNA"/>
</dbReference>
<dbReference type="Pfam" id="PF14221">
    <property type="entry name" value="DUF4330"/>
    <property type="match status" value="1"/>
</dbReference>
<organism evidence="2 3">
    <name type="scientific">Candidatus Glassbacteria bacterium RIFCSPLOWO2_12_FULL_58_11</name>
    <dbReference type="NCBI Taxonomy" id="1817867"/>
    <lineage>
        <taxon>Bacteria</taxon>
        <taxon>Candidatus Glassiibacteriota</taxon>
    </lineage>
</organism>
<evidence type="ECO:0000256" key="1">
    <source>
        <dbReference type="SAM" id="Phobius"/>
    </source>
</evidence>
<proteinExistence type="predicted"/>
<keyword evidence="1" id="KW-1133">Transmembrane helix</keyword>
<reference evidence="2 3" key="1">
    <citation type="journal article" date="2016" name="Nat. Commun.">
        <title>Thousands of microbial genomes shed light on interconnected biogeochemical processes in an aquifer system.</title>
        <authorList>
            <person name="Anantharaman K."/>
            <person name="Brown C.T."/>
            <person name="Hug L.A."/>
            <person name="Sharon I."/>
            <person name="Castelle C.J."/>
            <person name="Probst A.J."/>
            <person name="Thomas B.C."/>
            <person name="Singh A."/>
            <person name="Wilkins M.J."/>
            <person name="Karaoz U."/>
            <person name="Brodie E.L."/>
            <person name="Williams K.H."/>
            <person name="Hubbard S.S."/>
            <person name="Banfield J.F."/>
        </authorList>
    </citation>
    <scope>NUCLEOTIDE SEQUENCE [LARGE SCALE GENOMIC DNA]</scope>
</reference>
<feature type="transmembrane region" description="Helical" evidence="1">
    <location>
        <begin position="12"/>
        <end position="39"/>
    </location>
</feature>
<accession>A0A1F5YLY5</accession>
<keyword evidence="1" id="KW-0812">Transmembrane</keyword>
<evidence type="ECO:0008006" key="4">
    <source>
        <dbReference type="Google" id="ProtNLM"/>
    </source>
</evidence>
<comment type="caution">
    <text evidence="2">The sequence shown here is derived from an EMBL/GenBank/DDBJ whole genome shotgun (WGS) entry which is preliminary data.</text>
</comment>
<evidence type="ECO:0000313" key="2">
    <source>
        <dbReference type="EMBL" id="OGG01218.1"/>
    </source>
</evidence>
<dbReference type="AlphaFoldDB" id="A0A1F5YLY5"/>
<protein>
    <recommendedName>
        <fullName evidence="4">DUF4330 domain-containing protein</fullName>
    </recommendedName>
</protein>
<keyword evidence="1" id="KW-0472">Membrane</keyword>
<evidence type="ECO:0000313" key="3">
    <source>
        <dbReference type="Proteomes" id="UP000179129"/>
    </source>
</evidence>
<name>A0A1F5YLY5_9BACT</name>
<gene>
    <name evidence="2" type="ORF">A3F83_16400</name>
</gene>
<sequence>MNIIDEKGRLFGLINLLDLIVLLGALIVLYLGISVFLVLKAPALKLVGFSPDRIEEGTSVPATAELINNRSIVSASLRLIPHSFPGETVQLTCQSSVINNKQLTFSYPQNLKPGEYEVELEIAVKDIFSRTSIHIDRLAGKFLTVEPKKIEVVEIPVEVKPVFDSKCLWEVGLSVVIPGDQLVGNNPPNAGENFSLSFPDLKAVLAGIRESTPAEFRALPSGLRRAGARTVDLTITGEFPALDLYLKNSATQLTLYRPEGNLTGYILNRAFAVLDLILYIERNSQLAALQKAALEKAAGNNGRPEMIALFGEIDNPWLKASEGRSSLKIQQTYQIARLKLACSVENGKLQYNNQPLEPNRLAEFRFGVESIEGAVLANSPDYVNLTHYMLLTNFPRRLVPLLKPGIVIVHPSSGETLGYVLKVLDCGAIDPQSLMRPDAPTELGELFCRAMVQLALNCTYGNGLFSFNGATVDYGANLNFRMLGENLSGIVSYSGTLPPQGRPVWQEVKVEFRNISPEVAGLISAGDSETVINGPVTKRIKSIESNDSARAVVPNAEGLYRLGRHPLNRDVRCRMELYVSKSGDFYYYNNTPLYLGMSIPFSCKGTGINGILVDFQSR</sequence>